<evidence type="ECO:0000313" key="11">
    <source>
        <dbReference type="EMBL" id="CAJ1939592.1"/>
    </source>
</evidence>
<dbReference type="GO" id="GO:0003697">
    <property type="term" value="F:single-stranded DNA binding"/>
    <property type="evidence" value="ECO:0007669"/>
    <property type="project" value="InterPro"/>
</dbReference>
<dbReference type="CDD" id="cd00983">
    <property type="entry name" value="RecA"/>
    <property type="match status" value="1"/>
</dbReference>
<dbReference type="InterPro" id="IPR027417">
    <property type="entry name" value="P-loop_NTPase"/>
</dbReference>
<organism evidence="11 12">
    <name type="scientific">Cylindrotheca closterium</name>
    <dbReference type="NCBI Taxonomy" id="2856"/>
    <lineage>
        <taxon>Eukaryota</taxon>
        <taxon>Sar</taxon>
        <taxon>Stramenopiles</taxon>
        <taxon>Ochrophyta</taxon>
        <taxon>Bacillariophyta</taxon>
        <taxon>Bacillariophyceae</taxon>
        <taxon>Bacillariophycidae</taxon>
        <taxon>Bacillariales</taxon>
        <taxon>Bacillariaceae</taxon>
        <taxon>Cylindrotheca</taxon>
    </lineage>
</organism>
<dbReference type="InterPro" id="IPR013765">
    <property type="entry name" value="DNA_recomb/repair_RecA"/>
</dbReference>
<evidence type="ECO:0000256" key="1">
    <source>
        <dbReference type="ARBA" id="ARBA00009391"/>
    </source>
</evidence>
<evidence type="ECO:0000256" key="5">
    <source>
        <dbReference type="ARBA" id="ARBA00023172"/>
    </source>
</evidence>
<evidence type="ECO:0000259" key="9">
    <source>
        <dbReference type="PROSITE" id="PS50162"/>
    </source>
</evidence>
<gene>
    <name evidence="11" type="ORF">CYCCA115_LOCUS6655</name>
</gene>
<dbReference type="InterPro" id="IPR023400">
    <property type="entry name" value="RecA_C_sf"/>
</dbReference>
<dbReference type="PROSITE" id="PS50163">
    <property type="entry name" value="RECA_3"/>
    <property type="match status" value="1"/>
</dbReference>
<dbReference type="SUPFAM" id="SSF54752">
    <property type="entry name" value="RecA protein, C-terminal domain"/>
    <property type="match status" value="1"/>
</dbReference>
<dbReference type="InterPro" id="IPR003593">
    <property type="entry name" value="AAA+_ATPase"/>
</dbReference>
<dbReference type="Gene3D" id="3.40.50.300">
    <property type="entry name" value="P-loop containing nucleotide triphosphate hydrolases"/>
    <property type="match status" value="1"/>
</dbReference>
<evidence type="ECO:0000313" key="12">
    <source>
        <dbReference type="Proteomes" id="UP001295423"/>
    </source>
</evidence>
<dbReference type="InterPro" id="IPR020587">
    <property type="entry name" value="RecA_monomer-monomer_interface"/>
</dbReference>
<evidence type="ECO:0000256" key="6">
    <source>
        <dbReference type="RuleBase" id="RU003422"/>
    </source>
</evidence>
<evidence type="ECO:0000256" key="4">
    <source>
        <dbReference type="ARBA" id="ARBA00023125"/>
    </source>
</evidence>
<sequence length="438" mass="46519">MKSSSSVMNVPSLLLLLSSLTMFVSTTNGFTYASSSISKSIQSIVDHSSSSSVSSSTACLMARKKKDDPAPPSKGDVDPARKAALEGVLNQIERSYGRGSIVQLGDAHHMEVDSISTGALTLDAALGGGFPKGRVVEIYGPESSGKTTLALHAIAESQKQGGTAAFVDAEHALDPQYAAALGIDIDALLVSQPDSGEMALDIVDKLVRSSAVDVIVVDSVAALVPRAELEGDMMDQQIGLQARLMSKAMRKITGSLALSQCTVIFLNQLRSKVGVIYGSPEVTSGGNALKFYSSVRLDTRRKEILPDNKGIRVKVKVVKNKVAAPFKAVMLDILFGEGIDSIGCMLDAAFDLGVVERRGSWYAYQGKQLAQGRINTVDLLKTDDVLKAQVQEEVRIALAKVGKPDDVADADDKLPVGEFLDTDAMDEPVISEESSILE</sequence>
<name>A0AAD2CQC0_9STRA</name>
<evidence type="ECO:0008006" key="13">
    <source>
        <dbReference type="Google" id="ProtNLM"/>
    </source>
</evidence>
<keyword evidence="7" id="KW-0227">DNA damage</keyword>
<comment type="caution">
    <text evidence="11">The sequence shown here is derived from an EMBL/GenBank/DDBJ whole genome shotgun (WGS) entry which is preliminary data.</text>
</comment>
<keyword evidence="2 6" id="KW-0547">Nucleotide-binding</keyword>
<evidence type="ECO:0000259" key="10">
    <source>
        <dbReference type="PROSITE" id="PS50163"/>
    </source>
</evidence>
<keyword evidence="12" id="KW-1185">Reference proteome</keyword>
<dbReference type="InterPro" id="IPR049261">
    <property type="entry name" value="RecA-like_C"/>
</dbReference>
<dbReference type="Proteomes" id="UP001295423">
    <property type="component" value="Unassembled WGS sequence"/>
</dbReference>
<dbReference type="InterPro" id="IPR020588">
    <property type="entry name" value="RecA_ATP-bd"/>
</dbReference>
<dbReference type="HAMAP" id="MF_00268">
    <property type="entry name" value="RecA"/>
    <property type="match status" value="1"/>
</dbReference>
<reference evidence="11" key="1">
    <citation type="submission" date="2023-08" db="EMBL/GenBank/DDBJ databases">
        <authorList>
            <person name="Audoor S."/>
            <person name="Bilcke G."/>
        </authorList>
    </citation>
    <scope>NUCLEOTIDE SEQUENCE</scope>
</reference>
<feature type="chain" id="PRO_5042278748" description="Recombinase A" evidence="8">
    <location>
        <begin position="30"/>
        <end position="438"/>
    </location>
</feature>
<comment type="similarity">
    <text evidence="1 6">Belongs to the RecA family.</text>
</comment>
<keyword evidence="4 7" id="KW-0238">DNA-binding</keyword>
<proteinExistence type="inferred from homology"/>
<dbReference type="InterPro" id="IPR020584">
    <property type="entry name" value="DNA_recomb/repair_RecA_CS"/>
</dbReference>
<accession>A0AAD2CQC0</accession>
<dbReference type="PANTHER" id="PTHR45900:SF1">
    <property type="entry name" value="MITOCHONDRIAL DNA REPAIR PROTEIN RECA HOMOLOG-RELATED"/>
    <property type="match status" value="1"/>
</dbReference>
<dbReference type="Pfam" id="PF21096">
    <property type="entry name" value="RecA_C"/>
    <property type="match status" value="1"/>
</dbReference>
<keyword evidence="5 7" id="KW-0233">DNA recombination</keyword>
<dbReference type="FunFam" id="3.40.50.300:FF:000087">
    <property type="entry name" value="Recombinase RecA"/>
    <property type="match status" value="1"/>
</dbReference>
<keyword evidence="8" id="KW-0732">Signal</keyword>
<dbReference type="NCBIfam" id="TIGR02012">
    <property type="entry name" value="tigrfam_recA"/>
    <property type="match status" value="1"/>
</dbReference>
<dbReference type="PRINTS" id="PR00142">
    <property type="entry name" value="RECA"/>
</dbReference>
<dbReference type="GO" id="GO:0006310">
    <property type="term" value="P:DNA recombination"/>
    <property type="evidence" value="ECO:0007669"/>
    <property type="project" value="UniProtKB-KW"/>
</dbReference>
<dbReference type="GO" id="GO:0005524">
    <property type="term" value="F:ATP binding"/>
    <property type="evidence" value="ECO:0007669"/>
    <property type="project" value="UniProtKB-KW"/>
</dbReference>
<dbReference type="Pfam" id="PF00154">
    <property type="entry name" value="RecA_N"/>
    <property type="match status" value="1"/>
</dbReference>
<dbReference type="GO" id="GO:0006281">
    <property type="term" value="P:DNA repair"/>
    <property type="evidence" value="ECO:0007669"/>
    <property type="project" value="InterPro"/>
</dbReference>
<feature type="signal peptide" evidence="8">
    <location>
        <begin position="1"/>
        <end position="29"/>
    </location>
</feature>
<protein>
    <recommendedName>
        <fullName evidence="13">Recombinase A</fullName>
    </recommendedName>
</protein>
<dbReference type="AlphaFoldDB" id="A0AAD2CQC0"/>
<evidence type="ECO:0000256" key="8">
    <source>
        <dbReference type="SAM" id="SignalP"/>
    </source>
</evidence>
<dbReference type="InterPro" id="IPR049428">
    <property type="entry name" value="RecA-like_N"/>
</dbReference>
<dbReference type="PROSITE" id="PS00321">
    <property type="entry name" value="RECA_1"/>
    <property type="match status" value="1"/>
</dbReference>
<feature type="domain" description="RecA family profile 1" evidence="9">
    <location>
        <begin position="111"/>
        <end position="269"/>
    </location>
</feature>
<dbReference type="EMBL" id="CAKOGP040000813">
    <property type="protein sequence ID" value="CAJ1939592.1"/>
    <property type="molecule type" value="Genomic_DNA"/>
</dbReference>
<evidence type="ECO:0000256" key="2">
    <source>
        <dbReference type="ARBA" id="ARBA00022741"/>
    </source>
</evidence>
<dbReference type="GO" id="GO:0140664">
    <property type="term" value="F:ATP-dependent DNA damage sensor activity"/>
    <property type="evidence" value="ECO:0007669"/>
    <property type="project" value="InterPro"/>
</dbReference>
<evidence type="ECO:0000256" key="3">
    <source>
        <dbReference type="ARBA" id="ARBA00022840"/>
    </source>
</evidence>
<feature type="domain" description="RecA family profile 2" evidence="10">
    <location>
        <begin position="274"/>
        <end position="344"/>
    </location>
</feature>
<dbReference type="PANTHER" id="PTHR45900">
    <property type="entry name" value="RECA"/>
    <property type="match status" value="1"/>
</dbReference>
<keyword evidence="3 6" id="KW-0067">ATP-binding</keyword>
<evidence type="ECO:0000256" key="7">
    <source>
        <dbReference type="RuleBase" id="RU004527"/>
    </source>
</evidence>
<dbReference type="PROSITE" id="PS50162">
    <property type="entry name" value="RECA_2"/>
    <property type="match status" value="1"/>
</dbReference>
<dbReference type="SUPFAM" id="SSF52540">
    <property type="entry name" value="P-loop containing nucleoside triphosphate hydrolases"/>
    <property type="match status" value="1"/>
</dbReference>
<dbReference type="SMART" id="SM00382">
    <property type="entry name" value="AAA"/>
    <property type="match status" value="1"/>
</dbReference>